<comment type="caution">
    <text evidence="2">The sequence shown here is derived from an EMBL/GenBank/DDBJ whole genome shotgun (WGS) entry which is preliminary data.</text>
</comment>
<protein>
    <submittedName>
        <fullName evidence="2">Uncharacterized protein</fullName>
    </submittedName>
</protein>
<evidence type="ECO:0000256" key="1">
    <source>
        <dbReference type="SAM" id="MobiDB-lite"/>
    </source>
</evidence>
<evidence type="ECO:0000313" key="2">
    <source>
        <dbReference type="EMBL" id="RGD58951.1"/>
    </source>
</evidence>
<dbReference type="Proteomes" id="UP000263377">
    <property type="component" value="Unassembled WGS sequence"/>
</dbReference>
<accession>A0A372ZT61</accession>
<evidence type="ECO:0000313" key="3">
    <source>
        <dbReference type="Proteomes" id="UP000263377"/>
    </source>
</evidence>
<dbReference type="AlphaFoldDB" id="A0A372ZT61"/>
<proteinExistence type="predicted"/>
<feature type="region of interest" description="Disordered" evidence="1">
    <location>
        <begin position="236"/>
        <end position="255"/>
    </location>
</feature>
<name>A0A372ZT61_9ACTN</name>
<keyword evidence="3" id="KW-1185">Reference proteome</keyword>
<sequence>MLSASVDPVTVALAQVAGAKDLGDLDTVLGGIVTSAQGAAKSLSVADEPPGVTAARKELVAALTSLATDAGKVRSDIKFHDVCALSSAEAELGASQGLAAVSAALVTMTAAGYQTTFAVPPLPQQQSRALDNGTMVRKGKLRGEGVFKVENGGKVDAVVSLALNGKAVHSVFVGKGQHASVDGVEDGTYEVYVSGGADWDSDAKGFTQNCQFTKFEDTFPFETGRTATSWEITLQPVADGNAKTNDVDPNAFPQP</sequence>
<reference evidence="2 3" key="1">
    <citation type="submission" date="2018-08" db="EMBL/GenBank/DDBJ databases">
        <title>Diversity &amp; Physiological Properties of Lignin-Decomposing Actinobacteria from Soil.</title>
        <authorList>
            <person name="Roh S.G."/>
            <person name="Kim S.B."/>
        </authorList>
    </citation>
    <scope>NUCLEOTIDE SEQUENCE [LARGE SCALE GENOMIC DNA]</scope>
    <source>
        <strain evidence="2 3">MMS17-GH009</strain>
    </source>
</reference>
<organism evidence="2 3">
    <name type="scientific">Kitasatospora xanthocidica</name>
    <dbReference type="NCBI Taxonomy" id="83382"/>
    <lineage>
        <taxon>Bacteria</taxon>
        <taxon>Bacillati</taxon>
        <taxon>Actinomycetota</taxon>
        <taxon>Actinomycetes</taxon>
        <taxon>Kitasatosporales</taxon>
        <taxon>Streptomycetaceae</taxon>
        <taxon>Kitasatospora</taxon>
    </lineage>
</organism>
<dbReference type="EMBL" id="QVIG01000001">
    <property type="protein sequence ID" value="RGD58951.1"/>
    <property type="molecule type" value="Genomic_DNA"/>
</dbReference>
<gene>
    <name evidence="2" type="ORF">DR950_15220</name>
</gene>